<organism evidence="4 5">
    <name type="scientific">Pleurodeles waltl</name>
    <name type="common">Iberian ribbed newt</name>
    <dbReference type="NCBI Taxonomy" id="8319"/>
    <lineage>
        <taxon>Eukaryota</taxon>
        <taxon>Metazoa</taxon>
        <taxon>Chordata</taxon>
        <taxon>Craniata</taxon>
        <taxon>Vertebrata</taxon>
        <taxon>Euteleostomi</taxon>
        <taxon>Amphibia</taxon>
        <taxon>Batrachia</taxon>
        <taxon>Caudata</taxon>
        <taxon>Salamandroidea</taxon>
        <taxon>Salamandridae</taxon>
        <taxon>Pleurodelinae</taxon>
        <taxon>Pleurodeles</taxon>
    </lineage>
</organism>
<evidence type="ECO:0000313" key="4">
    <source>
        <dbReference type="EMBL" id="KAJ1154276.1"/>
    </source>
</evidence>
<dbReference type="GO" id="GO:0005912">
    <property type="term" value="C:adherens junction"/>
    <property type="evidence" value="ECO:0007669"/>
    <property type="project" value="TreeGrafter"/>
</dbReference>
<name>A0AAV7RP52_PLEWA</name>
<sequence>TKDQLIASTRQIAYSGQTFAKFAQVIAKNCVDKRCSAELSCVVQQIHTISNQLSIISSVKAATSSEKSTDEVLVKNAENLIQTILRTLKAVEAACI</sequence>
<comment type="subcellular location">
    <subcellularLocation>
        <location evidence="1">Cytoplasm</location>
    </subcellularLocation>
</comment>
<evidence type="ECO:0000256" key="2">
    <source>
        <dbReference type="ARBA" id="ARBA00008376"/>
    </source>
</evidence>
<dbReference type="GO" id="GO:0005737">
    <property type="term" value="C:cytoplasm"/>
    <property type="evidence" value="ECO:0007669"/>
    <property type="project" value="UniProtKB-SubCell"/>
</dbReference>
<dbReference type="GO" id="GO:0051015">
    <property type="term" value="F:actin filament binding"/>
    <property type="evidence" value="ECO:0007669"/>
    <property type="project" value="InterPro"/>
</dbReference>
<feature type="non-terminal residue" evidence="4">
    <location>
        <position position="1"/>
    </location>
</feature>
<dbReference type="AlphaFoldDB" id="A0AAV7RP52"/>
<dbReference type="Gene3D" id="1.20.120.230">
    <property type="entry name" value="Alpha-catenin/vinculin-like"/>
    <property type="match status" value="1"/>
</dbReference>
<keyword evidence="5" id="KW-1185">Reference proteome</keyword>
<dbReference type="EMBL" id="JANPWB010000009">
    <property type="protein sequence ID" value="KAJ1154276.1"/>
    <property type="molecule type" value="Genomic_DNA"/>
</dbReference>
<dbReference type="InterPro" id="IPR036723">
    <property type="entry name" value="Alpha-catenin/vinculin-like_sf"/>
</dbReference>
<dbReference type="Proteomes" id="UP001066276">
    <property type="component" value="Chromosome 5"/>
</dbReference>
<dbReference type="Pfam" id="PF01044">
    <property type="entry name" value="Vinculin"/>
    <property type="match status" value="1"/>
</dbReference>
<feature type="non-terminal residue" evidence="4">
    <location>
        <position position="96"/>
    </location>
</feature>
<evidence type="ECO:0000256" key="3">
    <source>
        <dbReference type="ARBA" id="ARBA00022490"/>
    </source>
</evidence>
<gene>
    <name evidence="4" type="ORF">NDU88_007030</name>
</gene>
<comment type="similarity">
    <text evidence="2">Belongs to the vinculin/alpha-catenin family.</text>
</comment>
<evidence type="ECO:0000256" key="1">
    <source>
        <dbReference type="ARBA" id="ARBA00004496"/>
    </source>
</evidence>
<accession>A0AAV7RP52</accession>
<dbReference type="PANTHER" id="PTHR18914:SF30">
    <property type="entry name" value="VINCULIN_ALPHA-CATENIN FAMILY MEMBER 1"/>
    <property type="match status" value="1"/>
</dbReference>
<reference evidence="4" key="1">
    <citation type="journal article" date="2022" name="bioRxiv">
        <title>Sequencing and chromosome-scale assembly of the giantPleurodeles waltlgenome.</title>
        <authorList>
            <person name="Brown T."/>
            <person name="Elewa A."/>
            <person name="Iarovenko S."/>
            <person name="Subramanian E."/>
            <person name="Araus A.J."/>
            <person name="Petzold A."/>
            <person name="Susuki M."/>
            <person name="Suzuki K.-i.T."/>
            <person name="Hayashi T."/>
            <person name="Toyoda A."/>
            <person name="Oliveira C."/>
            <person name="Osipova E."/>
            <person name="Leigh N.D."/>
            <person name="Simon A."/>
            <person name="Yun M.H."/>
        </authorList>
    </citation>
    <scope>NUCLEOTIDE SEQUENCE</scope>
    <source>
        <strain evidence="4">20211129_DDA</strain>
        <tissue evidence="4">Liver</tissue>
    </source>
</reference>
<proteinExistence type="inferred from homology"/>
<dbReference type="InterPro" id="IPR006077">
    <property type="entry name" value="Vinculin/catenin"/>
</dbReference>
<dbReference type="GO" id="GO:0016342">
    <property type="term" value="C:catenin complex"/>
    <property type="evidence" value="ECO:0007669"/>
    <property type="project" value="TreeGrafter"/>
</dbReference>
<dbReference type="PANTHER" id="PTHR18914">
    <property type="entry name" value="ALPHA CATENIN"/>
    <property type="match status" value="1"/>
</dbReference>
<dbReference type="GO" id="GO:0016477">
    <property type="term" value="P:cell migration"/>
    <property type="evidence" value="ECO:0007669"/>
    <property type="project" value="TreeGrafter"/>
</dbReference>
<evidence type="ECO:0000313" key="5">
    <source>
        <dbReference type="Proteomes" id="UP001066276"/>
    </source>
</evidence>
<dbReference type="SUPFAM" id="SSF47220">
    <property type="entry name" value="alpha-catenin/vinculin-like"/>
    <property type="match status" value="1"/>
</dbReference>
<comment type="caution">
    <text evidence="4">The sequence shown here is derived from an EMBL/GenBank/DDBJ whole genome shotgun (WGS) entry which is preliminary data.</text>
</comment>
<dbReference type="GO" id="GO:0098609">
    <property type="term" value="P:cell-cell adhesion"/>
    <property type="evidence" value="ECO:0007669"/>
    <property type="project" value="TreeGrafter"/>
</dbReference>
<dbReference type="GO" id="GO:0008013">
    <property type="term" value="F:beta-catenin binding"/>
    <property type="evidence" value="ECO:0007669"/>
    <property type="project" value="TreeGrafter"/>
</dbReference>
<dbReference type="PRINTS" id="PR00806">
    <property type="entry name" value="VINCULIN"/>
</dbReference>
<keyword evidence="3" id="KW-0963">Cytoplasm</keyword>
<protein>
    <submittedName>
        <fullName evidence="4">Uncharacterized protein</fullName>
    </submittedName>
</protein>